<gene>
    <name evidence="1" type="ORF">V1634_19845</name>
</gene>
<keyword evidence="2" id="KW-1185">Reference proteome</keyword>
<accession>A0ABU7SGL3</accession>
<comment type="caution">
    <text evidence="1">The sequence shown here is derived from an EMBL/GenBank/DDBJ whole genome shotgun (WGS) entry which is preliminary data.</text>
</comment>
<organism evidence="1 2">
    <name type="scientific">Plantactinospora veratri</name>
    <dbReference type="NCBI Taxonomy" id="1436122"/>
    <lineage>
        <taxon>Bacteria</taxon>
        <taxon>Bacillati</taxon>
        <taxon>Actinomycetota</taxon>
        <taxon>Actinomycetes</taxon>
        <taxon>Micromonosporales</taxon>
        <taxon>Micromonosporaceae</taxon>
        <taxon>Plantactinospora</taxon>
    </lineage>
</organism>
<dbReference type="Proteomes" id="UP001339911">
    <property type="component" value="Unassembled WGS sequence"/>
</dbReference>
<proteinExistence type="predicted"/>
<protein>
    <submittedName>
        <fullName evidence="1">Uncharacterized protein</fullName>
    </submittedName>
</protein>
<dbReference type="RefSeq" id="WP_331209374.1">
    <property type="nucleotide sequence ID" value="NZ_JAZGQL010000014.1"/>
</dbReference>
<evidence type="ECO:0000313" key="1">
    <source>
        <dbReference type="EMBL" id="MEE6309094.1"/>
    </source>
</evidence>
<dbReference type="InterPro" id="IPR041289">
    <property type="entry name" value="Bact_RF_family3"/>
</dbReference>
<name>A0ABU7SGL3_9ACTN</name>
<reference evidence="1 2" key="1">
    <citation type="submission" date="2024-01" db="EMBL/GenBank/DDBJ databases">
        <title>Genome insights into Plantactinospora veratri sp. nov.</title>
        <authorList>
            <person name="Wang L."/>
        </authorList>
    </citation>
    <scope>NUCLEOTIDE SEQUENCE [LARGE SCALE GENOMIC DNA]</scope>
    <source>
        <strain evidence="1 2">NEAU-FHS4</strain>
    </source>
</reference>
<sequence length="410" mass="44228">MTSLTVRRPVAGADAAPATACEVAAPVNCLTGAEMDLLTAPDLAELASSRGGLRISLYLPTQRGGPATVRNRIRLRNLLRHTEQVLRADGIGVGRLDAVLGPAWQLLDLPRSWDQPSDGLALFLGPDEARQVRVPLRLPELVTVGDRFVVRPLLPLLSASGRFCVLTLTHDEIRLFEGTRRGLDEVALEGLPLAVWLTMPRTQQHAHAFLADRAGAGGGTLFHDGGDRDTGQRVLQHFQRVDQALGDLCHQGQVPLVLAGVRPLQALYRKANTYPRLLPTGVDGSPRGVPVDVLHRRAWALVEPMLRRDEATAVATYRRLRGTGRTTGDPREVLTAARQGRVEALFLSTDAPGHGTGVDAGPLVRLTETLQPADELDLAWVATLGHRGEVHAVAPSRMPERGPVAATLRA</sequence>
<evidence type="ECO:0000313" key="2">
    <source>
        <dbReference type="Proteomes" id="UP001339911"/>
    </source>
</evidence>
<dbReference type="Pfam" id="PF18845">
    <property type="entry name" value="baeRF_family3"/>
    <property type="match status" value="1"/>
</dbReference>
<dbReference type="EMBL" id="JAZGQL010000014">
    <property type="protein sequence ID" value="MEE6309094.1"/>
    <property type="molecule type" value="Genomic_DNA"/>
</dbReference>